<organism evidence="1 2">
    <name type="scientific">Rangifer tarandus platyrhynchus</name>
    <name type="common">Svalbard reindeer</name>
    <dbReference type="NCBI Taxonomy" id="3082113"/>
    <lineage>
        <taxon>Eukaryota</taxon>
        <taxon>Metazoa</taxon>
        <taxon>Chordata</taxon>
        <taxon>Craniata</taxon>
        <taxon>Vertebrata</taxon>
        <taxon>Euteleostomi</taxon>
        <taxon>Mammalia</taxon>
        <taxon>Eutheria</taxon>
        <taxon>Laurasiatheria</taxon>
        <taxon>Artiodactyla</taxon>
        <taxon>Ruminantia</taxon>
        <taxon>Pecora</taxon>
        <taxon>Cervidae</taxon>
        <taxon>Odocoileinae</taxon>
        <taxon>Rangifer</taxon>
    </lineage>
</organism>
<reference evidence="1" key="1">
    <citation type="submission" date="2025-03" db="EMBL/GenBank/DDBJ databases">
        <authorList>
            <consortium name="ELIXIR-Norway"/>
            <consortium name="Elixir Norway"/>
        </authorList>
    </citation>
    <scope>NUCLEOTIDE SEQUENCE</scope>
</reference>
<feature type="non-terminal residue" evidence="1">
    <location>
        <position position="234"/>
    </location>
</feature>
<accession>A0ACB1KHY4</accession>
<dbReference type="Proteomes" id="UP001162501">
    <property type="component" value="Unassembled WGS sequence"/>
</dbReference>
<protein>
    <submittedName>
        <fullName evidence="1">Uncharacterized protein</fullName>
    </submittedName>
</protein>
<evidence type="ECO:0000313" key="1">
    <source>
        <dbReference type="EMBL" id="CAM9230260.1"/>
    </source>
</evidence>
<sequence length="234" mass="24340">PSGEDSSLTPHPTSLFLRPALLLVAHITGVDPSCSPSLHRPARPGNGARGPAKDPARGEDAPLTFSEKFGSPDAPVARGARGRETTPARLRDALPHANLGDELSREERRLREAARAGASPPAFAPRDQTRGSRAARQPRSCCRQTKFKKNTPTVPSGLCGKAGRAGGRSPMALCPSTSVSFSGSSDACHPVPPASGFPQRRPGGTGGAAAARPPTPAAHRHHPRAPGSSQRLHD</sequence>
<feature type="non-terminal residue" evidence="1">
    <location>
        <position position="1"/>
    </location>
</feature>
<evidence type="ECO:0000313" key="2">
    <source>
        <dbReference type="Proteomes" id="UP001162501"/>
    </source>
</evidence>
<name>A0ACB1KHY4_RANTA</name>
<dbReference type="EMBL" id="CATOBB020001056">
    <property type="protein sequence ID" value="CAM9230260.1"/>
    <property type="molecule type" value="Genomic_DNA"/>
</dbReference>
<gene>
    <name evidence="1" type="ORF">MRATA1EN22A_LOCUS30186</name>
</gene>
<comment type="caution">
    <text evidence="1">The sequence shown here is derived from an EMBL/GenBank/DDBJ whole genome shotgun (WGS) entry which is preliminary data.</text>
</comment>
<proteinExistence type="predicted"/>